<dbReference type="InterPro" id="IPR015500">
    <property type="entry name" value="Peptidase_S8_subtilisin-rel"/>
</dbReference>
<reference evidence="8" key="2">
    <citation type="submission" date="2021-04" db="EMBL/GenBank/DDBJ databases">
        <authorList>
            <person name="Gilroy R."/>
        </authorList>
    </citation>
    <scope>NUCLEOTIDE SEQUENCE</scope>
    <source>
        <strain evidence="8">MalCec1-1739</strain>
    </source>
</reference>
<dbReference type="PROSITE" id="PS00137">
    <property type="entry name" value="SUBTILASE_HIS"/>
    <property type="match status" value="1"/>
</dbReference>
<dbReference type="PROSITE" id="PS51892">
    <property type="entry name" value="SUBTILASE"/>
    <property type="match status" value="1"/>
</dbReference>
<dbReference type="InterPro" id="IPR022398">
    <property type="entry name" value="Peptidase_S8_His-AS"/>
</dbReference>
<dbReference type="Pfam" id="PF00082">
    <property type="entry name" value="Peptidase_S8"/>
    <property type="match status" value="1"/>
</dbReference>
<accession>A0A9D2UJE2</accession>
<evidence type="ECO:0000256" key="4">
    <source>
        <dbReference type="ARBA" id="ARBA00022825"/>
    </source>
</evidence>
<evidence type="ECO:0000256" key="2">
    <source>
        <dbReference type="ARBA" id="ARBA00022670"/>
    </source>
</evidence>
<dbReference type="InterPro" id="IPR000209">
    <property type="entry name" value="Peptidase_S8/S53_dom"/>
</dbReference>
<evidence type="ECO:0000313" key="8">
    <source>
        <dbReference type="EMBL" id="HJD53537.1"/>
    </source>
</evidence>
<feature type="domain" description="Peptidase S8/S53" evidence="7">
    <location>
        <begin position="144"/>
        <end position="322"/>
    </location>
</feature>
<comment type="similarity">
    <text evidence="1 5">Belongs to the peptidase S8 family.</text>
</comment>
<feature type="non-terminal residue" evidence="8">
    <location>
        <position position="507"/>
    </location>
</feature>
<reference evidence="8" key="1">
    <citation type="journal article" date="2021" name="PeerJ">
        <title>Extensive microbial diversity within the chicken gut microbiome revealed by metagenomics and culture.</title>
        <authorList>
            <person name="Gilroy R."/>
            <person name="Ravi A."/>
            <person name="Getino M."/>
            <person name="Pursley I."/>
            <person name="Horton D.L."/>
            <person name="Alikhan N.F."/>
            <person name="Baker D."/>
            <person name="Gharbi K."/>
            <person name="Hall N."/>
            <person name="Watson M."/>
            <person name="Adriaenssens E.M."/>
            <person name="Foster-Nyarko E."/>
            <person name="Jarju S."/>
            <person name="Secka A."/>
            <person name="Antonio M."/>
            <person name="Oren A."/>
            <person name="Chaudhuri R.R."/>
            <person name="La Ragione R."/>
            <person name="Hildebrand F."/>
            <person name="Pallen M.J."/>
        </authorList>
    </citation>
    <scope>NUCLEOTIDE SEQUENCE</scope>
    <source>
        <strain evidence="8">MalCec1-1739</strain>
    </source>
</reference>
<comment type="caution">
    <text evidence="8">The sequence shown here is derived from an EMBL/GenBank/DDBJ whole genome shotgun (WGS) entry which is preliminary data.</text>
</comment>
<keyword evidence="4" id="KW-0720">Serine protease</keyword>
<evidence type="ECO:0000256" key="3">
    <source>
        <dbReference type="ARBA" id="ARBA00022801"/>
    </source>
</evidence>
<keyword evidence="2" id="KW-0645">Protease</keyword>
<proteinExistence type="inferred from homology"/>
<dbReference type="AlphaFoldDB" id="A0A9D2UJE2"/>
<dbReference type="SUPFAM" id="SSF52743">
    <property type="entry name" value="Subtilisin-like"/>
    <property type="match status" value="1"/>
</dbReference>
<evidence type="ECO:0000256" key="5">
    <source>
        <dbReference type="PROSITE-ProRule" id="PRU01240"/>
    </source>
</evidence>
<dbReference type="InterPro" id="IPR036852">
    <property type="entry name" value="Peptidase_S8/S53_dom_sf"/>
</dbReference>
<dbReference type="GO" id="GO:0006508">
    <property type="term" value="P:proteolysis"/>
    <property type="evidence" value="ECO:0007669"/>
    <property type="project" value="UniProtKB-KW"/>
</dbReference>
<gene>
    <name evidence="8" type="ORF">IAA93_07430</name>
</gene>
<keyword evidence="3" id="KW-0378">Hydrolase</keyword>
<dbReference type="Proteomes" id="UP000787625">
    <property type="component" value="Unassembled WGS sequence"/>
</dbReference>
<keyword evidence="6" id="KW-0732">Signal</keyword>
<evidence type="ECO:0000256" key="1">
    <source>
        <dbReference type="ARBA" id="ARBA00011073"/>
    </source>
</evidence>
<dbReference type="PANTHER" id="PTHR43806">
    <property type="entry name" value="PEPTIDASE S8"/>
    <property type="match status" value="1"/>
</dbReference>
<dbReference type="Gene3D" id="3.40.50.200">
    <property type="entry name" value="Peptidase S8/S53 domain"/>
    <property type="match status" value="1"/>
</dbReference>
<dbReference type="EMBL" id="DWUP01000174">
    <property type="protein sequence ID" value="HJD53537.1"/>
    <property type="molecule type" value="Genomic_DNA"/>
</dbReference>
<dbReference type="GO" id="GO:0004252">
    <property type="term" value="F:serine-type endopeptidase activity"/>
    <property type="evidence" value="ECO:0007669"/>
    <property type="project" value="InterPro"/>
</dbReference>
<feature type="signal peptide" evidence="6">
    <location>
        <begin position="1"/>
        <end position="17"/>
    </location>
</feature>
<comment type="caution">
    <text evidence="5">Lacks conserved residue(s) required for the propagation of feature annotation.</text>
</comment>
<dbReference type="PRINTS" id="PR00723">
    <property type="entry name" value="SUBTILISIN"/>
</dbReference>
<dbReference type="PANTHER" id="PTHR43806:SF11">
    <property type="entry name" value="CEREVISIN-RELATED"/>
    <property type="match status" value="1"/>
</dbReference>
<feature type="chain" id="PRO_5039037989" evidence="6">
    <location>
        <begin position="18"/>
        <end position="507"/>
    </location>
</feature>
<evidence type="ECO:0000256" key="6">
    <source>
        <dbReference type="SAM" id="SignalP"/>
    </source>
</evidence>
<evidence type="ECO:0000313" key="9">
    <source>
        <dbReference type="Proteomes" id="UP000787625"/>
    </source>
</evidence>
<evidence type="ECO:0000259" key="7">
    <source>
        <dbReference type="Pfam" id="PF00082"/>
    </source>
</evidence>
<dbReference type="InterPro" id="IPR050131">
    <property type="entry name" value="Peptidase_S8_subtilisin-like"/>
</dbReference>
<organism evidence="8 9">
    <name type="scientific">Candidatus Avibacteroides avistercoris</name>
    <dbReference type="NCBI Taxonomy" id="2840690"/>
    <lineage>
        <taxon>Bacteria</taxon>
        <taxon>Pseudomonadati</taxon>
        <taxon>Bacteroidota</taxon>
        <taxon>Bacteroidia</taxon>
        <taxon>Bacteroidales</taxon>
        <taxon>Bacteroidaceae</taxon>
        <taxon>Bacteroidaceae incertae sedis</taxon>
        <taxon>Candidatus Avibacteroides</taxon>
    </lineage>
</organism>
<name>A0A9D2UJE2_9BACT</name>
<protein>
    <submittedName>
        <fullName evidence="8">S8 family serine peptidase</fullName>
    </submittedName>
</protein>
<sequence>MRKFLLAILFIATLATASRGQDKLSPLMRQTMMTEQRHDNAIDSTLAPMMKVRGGVSYISAFVRFNDISAIDSLEARGAVIRTQTRHFATVSVPTDAVTDIAALDNVDYIEMASPTMTKMDEAKAASNANDMIGGVGLPEAFDGKGVIVGVIDNGFEFGHPDFYDKDKSELRIRRVWNQVLDGTPPDGYTYGTEMTSESEILGMVIDDASTGHGTHVTGIAAGADSSGGHDYAGIAQEADIVIVAFDDEDLIVGDNTTLLDGINYIFDYAAGQGKPAVINMSLGSFLGPRDGSSSFDQMCDELQGPGRLLVGALGNDGGTNCHVSKTFDGEAGDTLRTFIEYSYVYPLMGYTEVWGGQDMDLTLVPVMMDIETGVITRLDAMALASDGDGSEHEYEFPGIDGWMGVASEINPLNGKPHFLVFSSFSGLTSQRIGLMVTSPDSGTVHVWSDNVYSRLNSYDVDGFTQADDLYTAGEIGGTGKRIISVGGYVSRDYYEQYGIYYPSGET</sequence>